<dbReference type="PANTHER" id="PTHR15570">
    <property type="entry name" value="G0/G1 SWITCH PROTEIN 2"/>
    <property type="match status" value="1"/>
</dbReference>
<keyword evidence="1" id="KW-0812">Transmembrane</keyword>
<reference evidence="2" key="1">
    <citation type="submission" date="2025-08" db="UniProtKB">
        <authorList>
            <consortium name="Ensembl"/>
        </authorList>
    </citation>
    <scope>IDENTIFICATION</scope>
</reference>
<evidence type="ECO:0000313" key="2">
    <source>
        <dbReference type="Ensembl" id="ENSCCRP00020104385.1"/>
    </source>
</evidence>
<keyword evidence="1" id="KW-1133">Transmembrane helix</keyword>
<feature type="transmembrane region" description="Helical" evidence="1">
    <location>
        <begin position="26"/>
        <end position="47"/>
    </location>
</feature>
<dbReference type="AlphaFoldDB" id="A0A8C2Q473"/>
<accession>A0A8C2Q473</accession>
<dbReference type="InterPro" id="IPR016821">
    <property type="entry name" value="G0S2"/>
</dbReference>
<dbReference type="Pfam" id="PF15103">
    <property type="entry name" value="G0-G1_switch_2"/>
    <property type="match status" value="1"/>
</dbReference>
<proteinExistence type="predicted"/>
<dbReference type="PANTHER" id="PTHR15570:SF2">
    <property type="entry name" value="G0_G1 SWITCH PROTEIN 2"/>
    <property type="match status" value="1"/>
</dbReference>
<evidence type="ECO:0008006" key="4">
    <source>
        <dbReference type="Google" id="ProtNLM"/>
    </source>
</evidence>
<evidence type="ECO:0000256" key="1">
    <source>
        <dbReference type="SAM" id="Phobius"/>
    </source>
</evidence>
<organism evidence="2 3">
    <name type="scientific">Cyprinus carpio</name>
    <name type="common">Common carp</name>
    <dbReference type="NCBI Taxonomy" id="7962"/>
    <lineage>
        <taxon>Eukaryota</taxon>
        <taxon>Metazoa</taxon>
        <taxon>Chordata</taxon>
        <taxon>Craniata</taxon>
        <taxon>Vertebrata</taxon>
        <taxon>Euteleostomi</taxon>
        <taxon>Actinopterygii</taxon>
        <taxon>Neopterygii</taxon>
        <taxon>Teleostei</taxon>
        <taxon>Ostariophysi</taxon>
        <taxon>Cypriniformes</taxon>
        <taxon>Cyprinidae</taxon>
        <taxon>Cyprininae</taxon>
        <taxon>Cyprinus</taxon>
    </lineage>
</organism>
<sequence>MEKLRELVLFIREVLRQKPSRGLLKVYLVGSLLAVLGSVLGLLELLFQPFSSEDPEISSLMTRWDKHKLSETTLRSSAHRIHPHKLLFYYFMKVHFIDSVCVYYRNNSV</sequence>
<dbReference type="Ensembl" id="ENSCCRT00020114002.1">
    <property type="protein sequence ID" value="ENSCCRP00020104385.1"/>
    <property type="gene ID" value="ENSCCRG00020047663.1"/>
</dbReference>
<keyword evidence="1" id="KW-0472">Membrane</keyword>
<evidence type="ECO:0000313" key="3">
    <source>
        <dbReference type="Proteomes" id="UP000694701"/>
    </source>
</evidence>
<name>A0A8C2Q473_CYPCA</name>
<dbReference type="Proteomes" id="UP000694701">
    <property type="component" value="Unplaced"/>
</dbReference>
<protein>
    <recommendedName>
        <fullName evidence="4">G0/G1 switch 2</fullName>
    </recommendedName>
</protein>